<gene>
    <name evidence="2" type="ORF">RJ640_006152</name>
</gene>
<evidence type="ECO:0000313" key="3">
    <source>
        <dbReference type="Proteomes" id="UP001187471"/>
    </source>
</evidence>
<evidence type="ECO:0000313" key="2">
    <source>
        <dbReference type="EMBL" id="KAK2995813.1"/>
    </source>
</evidence>
<keyword evidence="3" id="KW-1185">Reference proteome</keyword>
<sequence length="224" mass="25387">MTTIIGGSSSGRKPRVLEIAVKNAALSKMHEGASTYVKIRIDKHKEAETKEVSCINASKPEWNQGFVFTVKRSFVFDKDSMVRFEVFRTRKFLPDKTVGVALCKMDDFFKLGSAKKEDNGLEVAVKYDDSDWESNEEIQPEKKQQKEAITTLMGSANLRVDKGKYIVGWLSVDMVVWKGHPLLIGDCNWQNLAMDYEEFMGNKGEALKKKKKRLMCFGSSPTKI</sequence>
<evidence type="ECO:0000259" key="1">
    <source>
        <dbReference type="PROSITE" id="PS50004"/>
    </source>
</evidence>
<name>A0AA88S492_9ASTE</name>
<dbReference type="Gene3D" id="2.60.40.150">
    <property type="entry name" value="C2 domain"/>
    <property type="match status" value="1"/>
</dbReference>
<dbReference type="EMBL" id="JAVXUO010000052">
    <property type="protein sequence ID" value="KAK2995813.1"/>
    <property type="molecule type" value="Genomic_DNA"/>
</dbReference>
<protein>
    <recommendedName>
        <fullName evidence="1">C2 domain-containing protein</fullName>
    </recommendedName>
</protein>
<dbReference type="InterPro" id="IPR035892">
    <property type="entry name" value="C2_domain_sf"/>
</dbReference>
<dbReference type="PROSITE" id="PS50004">
    <property type="entry name" value="C2"/>
    <property type="match status" value="1"/>
</dbReference>
<dbReference type="InterPro" id="IPR000008">
    <property type="entry name" value="C2_dom"/>
</dbReference>
<dbReference type="SUPFAM" id="SSF49562">
    <property type="entry name" value="C2 domain (Calcium/lipid-binding domain, CaLB)"/>
    <property type="match status" value="1"/>
</dbReference>
<dbReference type="Proteomes" id="UP001187471">
    <property type="component" value="Unassembled WGS sequence"/>
</dbReference>
<feature type="domain" description="C2" evidence="1">
    <location>
        <begin position="1"/>
        <end position="118"/>
    </location>
</feature>
<proteinExistence type="predicted"/>
<accession>A0AA88S492</accession>
<organism evidence="2 3">
    <name type="scientific">Escallonia rubra</name>
    <dbReference type="NCBI Taxonomy" id="112253"/>
    <lineage>
        <taxon>Eukaryota</taxon>
        <taxon>Viridiplantae</taxon>
        <taxon>Streptophyta</taxon>
        <taxon>Embryophyta</taxon>
        <taxon>Tracheophyta</taxon>
        <taxon>Spermatophyta</taxon>
        <taxon>Magnoliopsida</taxon>
        <taxon>eudicotyledons</taxon>
        <taxon>Gunneridae</taxon>
        <taxon>Pentapetalae</taxon>
        <taxon>asterids</taxon>
        <taxon>campanulids</taxon>
        <taxon>Escalloniales</taxon>
        <taxon>Escalloniaceae</taxon>
        <taxon>Escallonia</taxon>
    </lineage>
</organism>
<dbReference type="AlphaFoldDB" id="A0AA88S492"/>
<dbReference type="Pfam" id="PF00168">
    <property type="entry name" value="C2"/>
    <property type="match status" value="1"/>
</dbReference>
<reference evidence="2" key="1">
    <citation type="submission" date="2022-12" db="EMBL/GenBank/DDBJ databases">
        <title>Draft genome assemblies for two species of Escallonia (Escalloniales).</title>
        <authorList>
            <person name="Chanderbali A."/>
            <person name="Dervinis C."/>
            <person name="Anghel I."/>
            <person name="Soltis D."/>
            <person name="Soltis P."/>
            <person name="Zapata F."/>
        </authorList>
    </citation>
    <scope>NUCLEOTIDE SEQUENCE</scope>
    <source>
        <strain evidence="2">UCBG92.1500</strain>
        <tissue evidence="2">Leaf</tissue>
    </source>
</reference>
<comment type="caution">
    <text evidence="2">The sequence shown here is derived from an EMBL/GenBank/DDBJ whole genome shotgun (WGS) entry which is preliminary data.</text>
</comment>